<feature type="domain" description="Peptidase M20 dimerisation" evidence="4">
    <location>
        <begin position="190"/>
        <end position="289"/>
    </location>
</feature>
<dbReference type="InterPro" id="IPR002933">
    <property type="entry name" value="Peptidase_M20"/>
</dbReference>
<keyword evidence="2" id="KW-0378">Hydrolase</keyword>
<dbReference type="InterPro" id="IPR011650">
    <property type="entry name" value="Peptidase_M20_dimer"/>
</dbReference>
<dbReference type="EMBL" id="JADPMR010000001">
    <property type="protein sequence ID" value="MBF9000905.1"/>
    <property type="molecule type" value="Genomic_DNA"/>
</dbReference>
<dbReference type="CDD" id="cd03885">
    <property type="entry name" value="M20_CPDG2"/>
    <property type="match status" value="1"/>
</dbReference>
<keyword evidence="3" id="KW-0170">Cobalt</keyword>
<dbReference type="InterPro" id="IPR036264">
    <property type="entry name" value="Bact_exopeptidase_dim_dom"/>
</dbReference>
<dbReference type="InterPro" id="IPR017150">
    <property type="entry name" value="Pept_M20_glutamate_carboxypep"/>
</dbReference>
<accession>A0ABS0GEW5</accession>
<keyword evidence="1" id="KW-0479">Metal-binding</keyword>
<protein>
    <submittedName>
        <fullName evidence="5">M20 family metallopeptidase</fullName>
    </submittedName>
</protein>
<dbReference type="SUPFAM" id="SSF53187">
    <property type="entry name" value="Zn-dependent exopeptidases"/>
    <property type="match status" value="1"/>
</dbReference>
<dbReference type="SUPFAM" id="SSF55031">
    <property type="entry name" value="Bacterial exopeptidase dimerisation domain"/>
    <property type="match status" value="1"/>
</dbReference>
<dbReference type="Pfam" id="PF01546">
    <property type="entry name" value="Peptidase_M20"/>
    <property type="match status" value="1"/>
</dbReference>
<dbReference type="RefSeq" id="WP_196123395.1">
    <property type="nucleotide sequence ID" value="NZ_JADPMR010000001.1"/>
</dbReference>
<comment type="caution">
    <text evidence="5">The sequence shown here is derived from an EMBL/GenBank/DDBJ whole genome shotgun (WGS) entry which is preliminary data.</text>
</comment>
<reference evidence="5 6" key="1">
    <citation type="submission" date="2020-11" db="EMBL/GenBank/DDBJ databases">
        <title>Vibrio nitrifigilis sp. nov., a marine nitrogen-fixing bacterium isolated from the lagoon sediment of an islet inside an atoll.</title>
        <authorList>
            <person name="Wang L.-T."/>
            <person name="Shieh W.Y."/>
        </authorList>
    </citation>
    <scope>NUCLEOTIDE SEQUENCE [LARGE SCALE GENOMIC DNA]</scope>
    <source>
        <strain evidence="5 6">NFV-1</strain>
    </source>
</reference>
<sequence>MMQENMREFVTNWLADQRQSMTELLKEFVNIDSYSHNDAGRLEIATRLHQELVDSGIDAQLLTTHDTYSVKACVGDKTQAPLVLSGHLDTVFPTGEVVKRPFTQDGDKAFGPGVADMKSGIVMNCFILKAFHQYQKESGQPLPLQLMLLATSDEEIGSPNGRKIIAEHVEGAKAVFNAEPGRITGNVVKARKGGSTYTFDVTGRAAHAGVCHQDGISAIGILANLIQSIHALTDYDKGITTNIGLISGGTTPNTVAEKASATLDVRYLTAEQGAWLEQQLETCVNNALIDGATIEWEKKVGFLPFEEPMSRSLLSLYREEAQAMGIEVDGEFTGGCSDAGWTCAMQIPTLCATGPVGGYAHTDREFCDLSTFVSKALIVARCCCAL</sequence>
<evidence type="ECO:0000256" key="3">
    <source>
        <dbReference type="ARBA" id="ARBA00023285"/>
    </source>
</evidence>
<gene>
    <name evidence="5" type="ORF">I1A42_10045</name>
</gene>
<organism evidence="5 6">
    <name type="scientific">Vibrio nitrifigilis</name>
    <dbReference type="NCBI Taxonomy" id="2789781"/>
    <lineage>
        <taxon>Bacteria</taxon>
        <taxon>Pseudomonadati</taxon>
        <taxon>Pseudomonadota</taxon>
        <taxon>Gammaproteobacteria</taxon>
        <taxon>Vibrionales</taxon>
        <taxon>Vibrionaceae</taxon>
        <taxon>Vibrio</taxon>
    </lineage>
</organism>
<dbReference type="Proteomes" id="UP000597206">
    <property type="component" value="Unassembled WGS sequence"/>
</dbReference>
<evidence type="ECO:0000256" key="1">
    <source>
        <dbReference type="ARBA" id="ARBA00022723"/>
    </source>
</evidence>
<dbReference type="Pfam" id="PF07687">
    <property type="entry name" value="M20_dimer"/>
    <property type="match status" value="1"/>
</dbReference>
<evidence type="ECO:0000313" key="5">
    <source>
        <dbReference type="EMBL" id="MBF9000905.1"/>
    </source>
</evidence>
<proteinExistence type="predicted"/>
<dbReference type="PANTHER" id="PTHR43808">
    <property type="entry name" value="ACETYLORNITHINE DEACETYLASE"/>
    <property type="match status" value="1"/>
</dbReference>
<dbReference type="Gene3D" id="3.30.70.360">
    <property type="match status" value="1"/>
</dbReference>
<dbReference type="Gene3D" id="3.40.630.10">
    <property type="entry name" value="Zn peptidases"/>
    <property type="match status" value="1"/>
</dbReference>
<evidence type="ECO:0000256" key="2">
    <source>
        <dbReference type="ARBA" id="ARBA00022801"/>
    </source>
</evidence>
<dbReference type="InterPro" id="IPR050072">
    <property type="entry name" value="Peptidase_M20A"/>
</dbReference>
<evidence type="ECO:0000259" key="4">
    <source>
        <dbReference type="Pfam" id="PF07687"/>
    </source>
</evidence>
<name>A0ABS0GEW5_9VIBR</name>
<evidence type="ECO:0000313" key="6">
    <source>
        <dbReference type="Proteomes" id="UP000597206"/>
    </source>
</evidence>
<keyword evidence="6" id="KW-1185">Reference proteome</keyword>
<dbReference type="PANTHER" id="PTHR43808:SF9">
    <property type="entry name" value="BLL0789 PROTEIN"/>
    <property type="match status" value="1"/>
</dbReference>
<dbReference type="PIRSF" id="PIRSF037238">
    <property type="entry name" value="Carboxypeptidase_G2"/>
    <property type="match status" value="1"/>
</dbReference>